<dbReference type="InterPro" id="IPR002686">
    <property type="entry name" value="Transposase_17"/>
</dbReference>
<dbReference type="SMART" id="SM01321">
    <property type="entry name" value="Y1_Tnp"/>
    <property type="match status" value="1"/>
</dbReference>
<dbReference type="Proteomes" id="UP000248917">
    <property type="component" value="Unassembled WGS sequence"/>
</dbReference>
<dbReference type="EMBL" id="QKTX01000009">
    <property type="protein sequence ID" value="PZV82261.1"/>
    <property type="molecule type" value="Genomic_DNA"/>
</dbReference>
<organism evidence="2 3">
    <name type="scientific">Algoriphagus aquaeductus</name>
    <dbReference type="NCBI Taxonomy" id="475299"/>
    <lineage>
        <taxon>Bacteria</taxon>
        <taxon>Pseudomonadati</taxon>
        <taxon>Bacteroidota</taxon>
        <taxon>Cytophagia</taxon>
        <taxon>Cytophagales</taxon>
        <taxon>Cyclobacteriaceae</taxon>
        <taxon>Algoriphagus</taxon>
    </lineage>
</organism>
<name>A0A326RSQ7_9BACT</name>
<gene>
    <name evidence="2" type="ORF">CLV31_109122</name>
</gene>
<dbReference type="OrthoDB" id="9797997at2"/>
<dbReference type="SUPFAM" id="SSF143422">
    <property type="entry name" value="Transposase IS200-like"/>
    <property type="match status" value="1"/>
</dbReference>
<protein>
    <submittedName>
        <fullName evidence="2">REP element-mobilizing transposase RayT</fullName>
    </submittedName>
</protein>
<evidence type="ECO:0000259" key="1">
    <source>
        <dbReference type="SMART" id="SM01321"/>
    </source>
</evidence>
<dbReference type="PANTHER" id="PTHR33360:SF2">
    <property type="entry name" value="TRANSPOSASE FOR INSERTION SEQUENCE ELEMENT IS200"/>
    <property type="match status" value="1"/>
</dbReference>
<dbReference type="GO" id="GO:0006313">
    <property type="term" value="P:DNA transposition"/>
    <property type="evidence" value="ECO:0007669"/>
    <property type="project" value="InterPro"/>
</dbReference>
<dbReference type="RefSeq" id="WP_111393401.1">
    <property type="nucleotide sequence ID" value="NZ_QKTX01000009.1"/>
</dbReference>
<sequence>MTSYRQLLYHIVFHTKGAEKTIPDSHCKELYNYIWGIVKNKNSKLYQINGIEDHIHMLVDIHPTLPVSDFVRDVKSFSSRWMKQTGHFQKFKGWADGYGVFSVSYREKDMIIGYIKKQKEHHRTISFEEEYRKLLLEQGITIDERYFLK</sequence>
<evidence type="ECO:0000313" key="3">
    <source>
        <dbReference type="Proteomes" id="UP000248917"/>
    </source>
</evidence>
<dbReference type="AlphaFoldDB" id="A0A326RSQ7"/>
<evidence type="ECO:0000313" key="2">
    <source>
        <dbReference type="EMBL" id="PZV82261.1"/>
    </source>
</evidence>
<accession>A0A326RSQ7</accession>
<dbReference type="GO" id="GO:0004803">
    <property type="term" value="F:transposase activity"/>
    <property type="evidence" value="ECO:0007669"/>
    <property type="project" value="InterPro"/>
</dbReference>
<dbReference type="NCBIfam" id="NF033573">
    <property type="entry name" value="transpos_IS200"/>
    <property type="match status" value="1"/>
</dbReference>
<dbReference type="GO" id="GO:0003677">
    <property type="term" value="F:DNA binding"/>
    <property type="evidence" value="ECO:0007669"/>
    <property type="project" value="InterPro"/>
</dbReference>
<keyword evidence="3" id="KW-1185">Reference proteome</keyword>
<dbReference type="Pfam" id="PF01797">
    <property type="entry name" value="Y1_Tnp"/>
    <property type="match status" value="1"/>
</dbReference>
<comment type="caution">
    <text evidence="2">The sequence shown here is derived from an EMBL/GenBank/DDBJ whole genome shotgun (WGS) entry which is preliminary data.</text>
</comment>
<dbReference type="InterPro" id="IPR036515">
    <property type="entry name" value="Transposase_17_sf"/>
</dbReference>
<reference evidence="2 3" key="1">
    <citation type="submission" date="2018-06" db="EMBL/GenBank/DDBJ databases">
        <title>Genomic Encyclopedia of Archaeal and Bacterial Type Strains, Phase II (KMG-II): from individual species to whole genera.</title>
        <authorList>
            <person name="Goeker M."/>
        </authorList>
    </citation>
    <scope>NUCLEOTIDE SEQUENCE [LARGE SCALE GENOMIC DNA]</scope>
    <source>
        <strain evidence="2 3">T4</strain>
    </source>
</reference>
<dbReference type="PANTHER" id="PTHR33360">
    <property type="entry name" value="TRANSPOSASE FOR INSERTION SEQUENCE ELEMENT IS200"/>
    <property type="match status" value="1"/>
</dbReference>
<proteinExistence type="predicted"/>
<feature type="domain" description="Transposase IS200-like" evidence="1">
    <location>
        <begin position="4"/>
        <end position="118"/>
    </location>
</feature>
<dbReference type="Gene3D" id="3.30.70.1290">
    <property type="entry name" value="Transposase IS200-like"/>
    <property type="match status" value="1"/>
</dbReference>